<dbReference type="EMBL" id="AEJC01000675">
    <property type="protein sequence ID" value="EKX60117.1"/>
    <property type="molecule type" value="Genomic_DNA"/>
</dbReference>
<feature type="compositionally biased region" description="Low complexity" evidence="1">
    <location>
        <begin position="203"/>
        <end position="214"/>
    </location>
</feature>
<feature type="chain" id="PRO_5003951516" evidence="3">
    <location>
        <begin position="32"/>
        <end position="539"/>
    </location>
</feature>
<feature type="compositionally biased region" description="Gly residues" evidence="1">
    <location>
        <begin position="190"/>
        <end position="202"/>
    </location>
</feature>
<comment type="caution">
    <text evidence="4">The sequence shown here is derived from an EMBL/GenBank/DDBJ whole genome shotgun (WGS) entry which is preliminary data.</text>
</comment>
<feature type="region of interest" description="Disordered" evidence="1">
    <location>
        <begin position="168"/>
        <end position="214"/>
    </location>
</feature>
<keyword evidence="2" id="KW-1133">Transmembrane helix</keyword>
<name>L1KHP6_9ACTN</name>
<sequence>MMGRRTVWWRAAAAVGAVLCVTAAPVGPAVAADASAPYSYAEDATTVEGSTSTTGAVRLLPGKTYRSSIRPGDKLYYRLDLDAVTNAYASATAVPAVGAAVASSDGVRVTVEDADAHRCSYETARFGPTRSAHPVTAWASRVIGTDEYMCQGAGTYYVVVERVGSGASAGSPAGSSAGASSGASTSGSVAGAGAGTGSGTGSPSGSSSGSGVQGAAEEWGLELGYVVEPAVKKGGSTSAPESWNSASPEALQRDPEPRRGGRGFATATPVAQGIWQDKSGIRAGETLYYKVPVDWGQQLYATAELGSTTGGDGYVGNALVMSLYNPARGFVDDKIVNYGGDQRSADLNPLPPVAYDNRFSLDDEVSGMRFAGWYYLVVHLGTPVAEHFGEEPIGLTLRVRVSGQAQAGPGYLGVAQPRGVFEVTDEDQEAAESGATGDTLDGDGEDGDGGSGGTEGSVGGESSGSSTLAGDERLAMTAVAAGGIGTGSLLVLLLVVWTVVARRRAARAESAGQGRGATPGKVPGPRMARRGRHGPSRGW</sequence>
<feature type="region of interest" description="Disordered" evidence="1">
    <location>
        <begin position="232"/>
        <end position="265"/>
    </location>
</feature>
<feature type="transmembrane region" description="Helical" evidence="2">
    <location>
        <begin position="474"/>
        <end position="500"/>
    </location>
</feature>
<feature type="compositionally biased region" description="Low complexity" evidence="1">
    <location>
        <begin position="168"/>
        <end position="189"/>
    </location>
</feature>
<protein>
    <submittedName>
        <fullName evidence="4">Tat pathway signal sequence domain protein</fullName>
    </submittedName>
</protein>
<dbReference type="PATRIC" id="fig|698759.3.peg.9150"/>
<evidence type="ECO:0000256" key="1">
    <source>
        <dbReference type="SAM" id="MobiDB-lite"/>
    </source>
</evidence>
<evidence type="ECO:0000313" key="4">
    <source>
        <dbReference type="EMBL" id="EKX60117.1"/>
    </source>
</evidence>
<evidence type="ECO:0000256" key="2">
    <source>
        <dbReference type="SAM" id="Phobius"/>
    </source>
</evidence>
<accession>L1KHP6</accession>
<dbReference type="Proteomes" id="UP000010411">
    <property type="component" value="Unassembled WGS sequence"/>
</dbReference>
<feature type="region of interest" description="Disordered" evidence="1">
    <location>
        <begin position="506"/>
        <end position="539"/>
    </location>
</feature>
<feature type="signal peptide" evidence="3">
    <location>
        <begin position="1"/>
        <end position="31"/>
    </location>
</feature>
<keyword evidence="2" id="KW-0472">Membrane</keyword>
<evidence type="ECO:0000313" key="5">
    <source>
        <dbReference type="Proteomes" id="UP000010411"/>
    </source>
</evidence>
<organism evidence="4 5">
    <name type="scientific">Streptomyces ipomoeae 91-03</name>
    <dbReference type="NCBI Taxonomy" id="698759"/>
    <lineage>
        <taxon>Bacteria</taxon>
        <taxon>Bacillati</taxon>
        <taxon>Actinomycetota</taxon>
        <taxon>Actinomycetes</taxon>
        <taxon>Kitasatosporales</taxon>
        <taxon>Streptomycetaceae</taxon>
        <taxon>Streptomyces</taxon>
    </lineage>
</organism>
<reference evidence="4 5" key="1">
    <citation type="submission" date="2012-11" db="EMBL/GenBank/DDBJ databases">
        <authorList>
            <person name="Huguet-Tapia J.C."/>
            <person name="Durkin A.S."/>
            <person name="Pettis G.S."/>
            <person name="Badger J.H."/>
        </authorList>
    </citation>
    <scope>NUCLEOTIDE SEQUENCE [LARGE SCALE GENOMIC DNA]</scope>
    <source>
        <strain evidence="4 5">91-03</strain>
    </source>
</reference>
<feature type="compositionally biased region" description="Gly residues" evidence="1">
    <location>
        <begin position="449"/>
        <end position="462"/>
    </location>
</feature>
<feature type="region of interest" description="Disordered" evidence="1">
    <location>
        <begin position="425"/>
        <end position="468"/>
    </location>
</feature>
<keyword evidence="3" id="KW-0732">Signal</keyword>
<evidence type="ECO:0000256" key="3">
    <source>
        <dbReference type="SAM" id="SignalP"/>
    </source>
</evidence>
<proteinExistence type="predicted"/>
<gene>
    <name evidence="4" type="ORF">STRIP9103_04831</name>
</gene>
<keyword evidence="5" id="KW-1185">Reference proteome</keyword>
<keyword evidence="2" id="KW-0812">Transmembrane</keyword>
<feature type="compositionally biased region" description="Polar residues" evidence="1">
    <location>
        <begin position="235"/>
        <end position="247"/>
    </location>
</feature>
<feature type="compositionally biased region" description="Basic residues" evidence="1">
    <location>
        <begin position="527"/>
        <end position="539"/>
    </location>
</feature>
<dbReference type="AlphaFoldDB" id="L1KHP6"/>